<dbReference type="Gene3D" id="1.25.40.10">
    <property type="entry name" value="Tetratricopeptide repeat domain"/>
    <property type="match status" value="2"/>
</dbReference>
<dbReference type="SUPFAM" id="SSF47413">
    <property type="entry name" value="lambda repressor-like DNA-binding domains"/>
    <property type="match status" value="1"/>
</dbReference>
<dbReference type="InterPro" id="IPR001387">
    <property type="entry name" value="Cro/C1-type_HTH"/>
</dbReference>
<evidence type="ECO:0000313" key="2">
    <source>
        <dbReference type="EMBL" id="MEQ2511876.1"/>
    </source>
</evidence>
<accession>A0ABV1G916</accession>
<evidence type="ECO:0000313" key="3">
    <source>
        <dbReference type="Proteomes" id="UP001491552"/>
    </source>
</evidence>
<reference evidence="2 3" key="1">
    <citation type="submission" date="2024-03" db="EMBL/GenBank/DDBJ databases">
        <title>Human intestinal bacterial collection.</title>
        <authorList>
            <person name="Pauvert C."/>
            <person name="Hitch T.C.A."/>
            <person name="Clavel T."/>
        </authorList>
    </citation>
    <scope>NUCLEOTIDE SEQUENCE [LARGE SCALE GENOMIC DNA]</scope>
    <source>
        <strain evidence="2 3">CLA-AA-H192</strain>
    </source>
</reference>
<feature type="domain" description="HTH cro/C1-type" evidence="1">
    <location>
        <begin position="11"/>
        <end position="68"/>
    </location>
</feature>
<dbReference type="SUPFAM" id="SSF48452">
    <property type="entry name" value="TPR-like"/>
    <property type="match status" value="1"/>
</dbReference>
<dbReference type="InterPro" id="IPR010982">
    <property type="entry name" value="Lambda_DNA-bd_dom_sf"/>
</dbReference>
<dbReference type="RefSeq" id="WP_349136579.1">
    <property type="nucleotide sequence ID" value="NZ_JBBMFF010000248.1"/>
</dbReference>
<dbReference type="PROSITE" id="PS50943">
    <property type="entry name" value="HTH_CROC1"/>
    <property type="match status" value="1"/>
</dbReference>
<sequence length="371" mass="42083">MRGAKIAGLLIRQARLRRDWSQDGLCLGICTPSYLSKIEQGKAEPSPEVTELLLRRLGLVWIPEPEDLKPCWNALLSGSPGFFLCYEQLVLPQQERLACSPLAADILLLAAFYTDTMQPLSEEWEPFLSTRQLALQRALQGRWDEAARLEPLPLLSSLHGKALYTKGEYTTAIEVLRDAYRSAADAGYPHMMLSCRILTGNCYSDLGRMEEMMTHFSVAEHLAEALGDTDSLASLRYNTAATQLQLGQPEKALPYFSSLPHPSFLDLHKLAICHEQLGHREQALAAVQQAEPLAAGETERQMLALVRYRLEHADYLHDSAYGAQLLDCFRQLQETYPMGFTRFHLQWVLAWYKANRQYRQACRLLEEFPII</sequence>
<dbReference type="SMART" id="SM00530">
    <property type="entry name" value="HTH_XRE"/>
    <property type="match status" value="1"/>
</dbReference>
<protein>
    <submittedName>
        <fullName evidence="2">Helix-turn-helix transcriptional regulator</fullName>
    </submittedName>
</protein>
<dbReference type="InterPro" id="IPR011990">
    <property type="entry name" value="TPR-like_helical_dom_sf"/>
</dbReference>
<name>A0ABV1G916_9FIRM</name>
<dbReference type="Proteomes" id="UP001491552">
    <property type="component" value="Unassembled WGS sequence"/>
</dbReference>
<proteinExistence type="predicted"/>
<evidence type="ECO:0000259" key="1">
    <source>
        <dbReference type="PROSITE" id="PS50943"/>
    </source>
</evidence>
<dbReference type="CDD" id="cd00093">
    <property type="entry name" value="HTH_XRE"/>
    <property type="match status" value="1"/>
</dbReference>
<keyword evidence="3" id="KW-1185">Reference proteome</keyword>
<dbReference type="EMBL" id="JBBMFF010000248">
    <property type="protein sequence ID" value="MEQ2511876.1"/>
    <property type="molecule type" value="Genomic_DNA"/>
</dbReference>
<organism evidence="2 3">
    <name type="scientific">Faecousia intestinalis</name>
    <dbReference type="NCBI Taxonomy" id="3133167"/>
    <lineage>
        <taxon>Bacteria</taxon>
        <taxon>Bacillati</taxon>
        <taxon>Bacillota</taxon>
        <taxon>Clostridia</taxon>
        <taxon>Eubacteriales</taxon>
        <taxon>Oscillospiraceae</taxon>
        <taxon>Faecousia</taxon>
    </lineage>
</organism>
<dbReference type="Pfam" id="PF01381">
    <property type="entry name" value="HTH_3"/>
    <property type="match status" value="1"/>
</dbReference>
<gene>
    <name evidence="2" type="ORF">WMO66_11585</name>
</gene>
<comment type="caution">
    <text evidence="2">The sequence shown here is derived from an EMBL/GenBank/DDBJ whole genome shotgun (WGS) entry which is preliminary data.</text>
</comment>